<dbReference type="AlphaFoldDB" id="A0A8H6RJ51"/>
<dbReference type="Pfam" id="PF26633">
    <property type="entry name" value="DUF8206"/>
    <property type="match status" value="1"/>
</dbReference>
<feature type="compositionally biased region" description="Polar residues" evidence="1">
    <location>
        <begin position="640"/>
        <end position="657"/>
    </location>
</feature>
<comment type="caution">
    <text evidence="3">The sequence shown here is derived from an EMBL/GenBank/DDBJ whole genome shotgun (WGS) entry which is preliminary data.</text>
</comment>
<dbReference type="InterPro" id="IPR027417">
    <property type="entry name" value="P-loop_NTPase"/>
</dbReference>
<organism evidence="3 4">
    <name type="scientific">Pseudocercospora fuligena</name>
    <dbReference type="NCBI Taxonomy" id="685502"/>
    <lineage>
        <taxon>Eukaryota</taxon>
        <taxon>Fungi</taxon>
        <taxon>Dikarya</taxon>
        <taxon>Ascomycota</taxon>
        <taxon>Pezizomycotina</taxon>
        <taxon>Dothideomycetes</taxon>
        <taxon>Dothideomycetidae</taxon>
        <taxon>Mycosphaerellales</taxon>
        <taxon>Mycosphaerellaceae</taxon>
        <taxon>Pseudocercospora</taxon>
    </lineage>
</organism>
<dbReference type="SUPFAM" id="SSF52540">
    <property type="entry name" value="P-loop containing nucleoside triphosphate hydrolases"/>
    <property type="match status" value="1"/>
</dbReference>
<dbReference type="Proteomes" id="UP000660729">
    <property type="component" value="Unassembled WGS sequence"/>
</dbReference>
<reference evidence="3" key="1">
    <citation type="submission" date="2020-04" db="EMBL/GenBank/DDBJ databases">
        <title>Draft genome resource of the tomato pathogen Pseudocercospora fuligena.</title>
        <authorList>
            <person name="Zaccaron A."/>
        </authorList>
    </citation>
    <scope>NUCLEOTIDE SEQUENCE</scope>
    <source>
        <strain evidence="3">PF001</strain>
    </source>
</reference>
<protein>
    <recommendedName>
        <fullName evidence="2">DUF8206 domain-containing protein</fullName>
    </recommendedName>
</protein>
<feature type="compositionally biased region" description="Basic residues" evidence="1">
    <location>
        <begin position="629"/>
        <end position="638"/>
    </location>
</feature>
<dbReference type="PROSITE" id="PS00675">
    <property type="entry name" value="SIGMA54_INTERACT_1"/>
    <property type="match status" value="1"/>
</dbReference>
<accession>A0A8H6RJ51</accession>
<dbReference type="InterPro" id="IPR058519">
    <property type="entry name" value="DUF8206"/>
</dbReference>
<feature type="domain" description="DUF8206" evidence="2">
    <location>
        <begin position="383"/>
        <end position="456"/>
    </location>
</feature>
<dbReference type="EMBL" id="JABCIY010000155">
    <property type="protein sequence ID" value="KAF7191807.1"/>
    <property type="molecule type" value="Genomic_DNA"/>
</dbReference>
<proteinExistence type="predicted"/>
<dbReference type="PANTHER" id="PTHR32046:SF11">
    <property type="entry name" value="IMMUNE-ASSOCIATED NUCLEOTIDE-BINDING PROTEIN 10-LIKE"/>
    <property type="match status" value="1"/>
</dbReference>
<sequence>MANSPTPHPPPGAFPSDQPMLEATNKPDNVSFLAEHLSNIELGDVPELNILVLGETGVGKSTFINAFVNYVTFDSLEDALNTGGLQCLIPSTFTWQSLSGDEYFEKHIKVSPFTDTSNNQLQDEKDGTTGESATQCTKTYTIPVGNTRLRLIDTPGIGDTRGSAQDKKNMNDILAKLRTVKELHGILILLKPNNARLTVMFKFCLKELLSHLHRDAAKNIVFGFTNARNTSFRPGETYSTLKRMIDDDKSVGIQLGRPITYCFDSESFRCLAAHLNGIDIHDLGGIQDYQLSWEKSAGEVRRMLHHLRPTITAPHQTSETVDLHATRELVKTLTIPMAGITQTINNNIALQKDQQADLIDALARGQVLESALHLNKVVYEMRKLDRPRTVCSDKDCVEFKDENKHYKSYCHDPCCLPNVEIDKIQCPELVGCAAFGGSQNCQKCGHSWQVHLHVIWEPVESTIDVEDAAVAQRINENAHGVEVMEEALWSRQNLIKKYWAERHLLQKAAGQFAVFLKNSSIKPYNDSKLEYLDHLIEEEKGKVQAGGSRKRLDDYMADRKQHKEETRTLMKYFDDGAKDKLLDQAGINKLIQDIFALELTGQDLKRVAQQLEELQKDMAEKAKASAVHASRKPIKRVQLRTAQSGNVDGNTKKSYPTFQEMLAAQEQKKPNGREQKKSSEREQPGSPRTPHRSPGRFWWLGRWSPW</sequence>
<evidence type="ECO:0000259" key="2">
    <source>
        <dbReference type="Pfam" id="PF26633"/>
    </source>
</evidence>
<feature type="region of interest" description="Disordered" evidence="1">
    <location>
        <begin position="1"/>
        <end position="20"/>
    </location>
</feature>
<gene>
    <name evidence="3" type="ORF">HII31_06852</name>
</gene>
<evidence type="ECO:0000313" key="3">
    <source>
        <dbReference type="EMBL" id="KAF7191807.1"/>
    </source>
</evidence>
<dbReference type="OrthoDB" id="8954335at2759"/>
<evidence type="ECO:0000256" key="1">
    <source>
        <dbReference type="SAM" id="MobiDB-lite"/>
    </source>
</evidence>
<dbReference type="PANTHER" id="PTHR32046">
    <property type="entry name" value="G DOMAIN-CONTAINING PROTEIN"/>
    <property type="match status" value="1"/>
</dbReference>
<feature type="compositionally biased region" description="Pro residues" evidence="1">
    <location>
        <begin position="1"/>
        <end position="13"/>
    </location>
</feature>
<evidence type="ECO:0000313" key="4">
    <source>
        <dbReference type="Proteomes" id="UP000660729"/>
    </source>
</evidence>
<feature type="region of interest" description="Disordered" evidence="1">
    <location>
        <begin position="622"/>
        <end position="706"/>
    </location>
</feature>
<dbReference type="Gene3D" id="3.40.50.300">
    <property type="entry name" value="P-loop containing nucleotide triphosphate hydrolases"/>
    <property type="match status" value="1"/>
</dbReference>
<name>A0A8H6RJ51_9PEZI</name>
<keyword evidence="4" id="KW-1185">Reference proteome</keyword>
<dbReference type="InterPro" id="IPR025662">
    <property type="entry name" value="Sigma_54_int_dom_ATP-bd_1"/>
</dbReference>
<feature type="compositionally biased region" description="Basic and acidic residues" evidence="1">
    <location>
        <begin position="666"/>
        <end position="683"/>
    </location>
</feature>